<reference evidence="2 3" key="1">
    <citation type="journal article" date="2016" name="Nat. Commun.">
        <title>Thousands of microbial genomes shed light on interconnected biogeochemical processes in an aquifer system.</title>
        <authorList>
            <person name="Anantharaman K."/>
            <person name="Brown C.T."/>
            <person name="Hug L.A."/>
            <person name="Sharon I."/>
            <person name="Castelle C.J."/>
            <person name="Probst A.J."/>
            <person name="Thomas B.C."/>
            <person name="Singh A."/>
            <person name="Wilkins M.J."/>
            <person name="Karaoz U."/>
            <person name="Brodie E.L."/>
            <person name="Williams K.H."/>
            <person name="Hubbard S.S."/>
            <person name="Banfield J.F."/>
        </authorList>
    </citation>
    <scope>NUCLEOTIDE SEQUENCE [LARGE SCALE GENOMIC DNA]</scope>
</reference>
<name>A0A1F5EKQ0_9BACT</name>
<proteinExistence type="predicted"/>
<dbReference type="Proteomes" id="UP000185891">
    <property type="component" value="Unassembled WGS sequence"/>
</dbReference>
<feature type="transmembrane region" description="Helical" evidence="1">
    <location>
        <begin position="16"/>
        <end position="36"/>
    </location>
</feature>
<keyword evidence="1" id="KW-0812">Transmembrane</keyword>
<dbReference type="AlphaFoldDB" id="A0A1F5EKQ0"/>
<evidence type="ECO:0000313" key="3">
    <source>
        <dbReference type="Proteomes" id="UP000185891"/>
    </source>
</evidence>
<gene>
    <name evidence="2" type="ORF">A3E89_02340</name>
</gene>
<evidence type="ECO:0000256" key="1">
    <source>
        <dbReference type="SAM" id="Phobius"/>
    </source>
</evidence>
<evidence type="ECO:0000313" key="2">
    <source>
        <dbReference type="EMBL" id="OGD67910.1"/>
    </source>
</evidence>
<accession>A0A1F5EKQ0</accession>
<dbReference type="EMBL" id="MFAA01000048">
    <property type="protein sequence ID" value="OGD67910.1"/>
    <property type="molecule type" value="Genomic_DNA"/>
</dbReference>
<comment type="caution">
    <text evidence="2">The sequence shown here is derived from an EMBL/GenBank/DDBJ whole genome shotgun (WGS) entry which is preliminary data.</text>
</comment>
<keyword evidence="1" id="KW-0472">Membrane</keyword>
<protein>
    <submittedName>
        <fullName evidence="2">Uncharacterized protein</fullName>
    </submittedName>
</protein>
<keyword evidence="1" id="KW-1133">Transmembrane helix</keyword>
<sequence length="107" mass="12299">MNTIAETINMKNTVRLIFWSVVSLLVLFSIMYAFFVKQTVINIVERENFENEIAVLNSEVSGLEFKYIALKNEVDMDYAHSVGFVDVKNMKFASRKLPAQNLSLKTE</sequence>
<organism evidence="2 3">
    <name type="scientific">Candidatus Campbellbacteria bacterium RIFCSPHIGHO2_12_FULL_35_10</name>
    <dbReference type="NCBI Taxonomy" id="1797578"/>
    <lineage>
        <taxon>Bacteria</taxon>
        <taxon>Candidatus Campbelliibacteriota</taxon>
    </lineage>
</organism>